<comment type="caution">
    <text evidence="1">The sequence shown here is derived from an EMBL/GenBank/DDBJ whole genome shotgun (WGS) entry which is preliminary data.</text>
</comment>
<name>A0A6A3BLR4_HIBSY</name>
<dbReference type="EMBL" id="VEPZ02000857">
    <property type="protein sequence ID" value="KAE8715779.1"/>
    <property type="molecule type" value="Genomic_DNA"/>
</dbReference>
<keyword evidence="2" id="KW-1185">Reference proteome</keyword>
<dbReference type="Proteomes" id="UP000436088">
    <property type="component" value="Unassembled WGS sequence"/>
</dbReference>
<accession>A0A6A3BLR4</accession>
<dbReference type="InterPro" id="IPR052343">
    <property type="entry name" value="Retrotransposon-Effector_Assoc"/>
</dbReference>
<dbReference type="PANTHER" id="PTHR46890:SF48">
    <property type="entry name" value="RNA-DIRECTED DNA POLYMERASE"/>
    <property type="match status" value="1"/>
</dbReference>
<proteinExistence type="predicted"/>
<reference evidence="1" key="1">
    <citation type="submission" date="2019-09" db="EMBL/GenBank/DDBJ databases">
        <title>Draft genome information of white flower Hibiscus syriacus.</title>
        <authorList>
            <person name="Kim Y.-M."/>
        </authorList>
    </citation>
    <scope>NUCLEOTIDE SEQUENCE [LARGE SCALE GENOMIC DNA]</scope>
    <source>
        <strain evidence="1">YM2019G1</strain>
    </source>
</reference>
<sequence>MSKAYDRVEWVFLKSVMLKLGFCEPWIGIVMSCITTVSYSVVANGCTSDYFTPSRGLRQGDPISLYLFLLCGEQGWRLLTNPSSLVAHLLRAKYFPNSSFLQDNRGASSFLIWCSLWSSRGLLEMGIGWTIGAGSTVSIWNDYCLPCLPSCRISSMRNNQLVMVSELMVPNEQKWDENLIPTVFDHEEVTARNLILSIPPSDILVAKDRWAAPPLSTYKINVDASYISSDKKNLARGLLEEIARVSLSGRNGNNPAHALAAEGLRRSLDHFWVEDAPDLVRNLAAKDRRFLELP</sequence>
<protein>
    <submittedName>
        <fullName evidence="1">Uncharacterized protein</fullName>
    </submittedName>
</protein>
<evidence type="ECO:0000313" key="1">
    <source>
        <dbReference type="EMBL" id="KAE8715779.1"/>
    </source>
</evidence>
<dbReference type="PANTHER" id="PTHR46890">
    <property type="entry name" value="NON-LTR RETROLELEMENT REVERSE TRANSCRIPTASE-LIKE PROTEIN-RELATED"/>
    <property type="match status" value="1"/>
</dbReference>
<dbReference type="AlphaFoldDB" id="A0A6A3BLR4"/>
<organism evidence="1 2">
    <name type="scientific">Hibiscus syriacus</name>
    <name type="common">Rose of Sharon</name>
    <dbReference type="NCBI Taxonomy" id="106335"/>
    <lineage>
        <taxon>Eukaryota</taxon>
        <taxon>Viridiplantae</taxon>
        <taxon>Streptophyta</taxon>
        <taxon>Embryophyta</taxon>
        <taxon>Tracheophyta</taxon>
        <taxon>Spermatophyta</taxon>
        <taxon>Magnoliopsida</taxon>
        <taxon>eudicotyledons</taxon>
        <taxon>Gunneridae</taxon>
        <taxon>Pentapetalae</taxon>
        <taxon>rosids</taxon>
        <taxon>malvids</taxon>
        <taxon>Malvales</taxon>
        <taxon>Malvaceae</taxon>
        <taxon>Malvoideae</taxon>
        <taxon>Hibiscus</taxon>
    </lineage>
</organism>
<gene>
    <name evidence="1" type="ORF">F3Y22_tig00110160pilonHSYRG00490</name>
</gene>
<evidence type="ECO:0000313" key="2">
    <source>
        <dbReference type="Proteomes" id="UP000436088"/>
    </source>
</evidence>